<keyword evidence="1" id="KW-0479">Metal-binding</keyword>
<evidence type="ECO:0000256" key="1">
    <source>
        <dbReference type="PROSITE-ProRule" id="PRU00042"/>
    </source>
</evidence>
<keyword evidence="5" id="KW-1185">Reference proteome</keyword>
<organism evidence="4 5">
    <name type="scientific">Cladonia borealis</name>
    <dbReference type="NCBI Taxonomy" id="184061"/>
    <lineage>
        <taxon>Eukaryota</taxon>
        <taxon>Fungi</taxon>
        <taxon>Dikarya</taxon>
        <taxon>Ascomycota</taxon>
        <taxon>Pezizomycotina</taxon>
        <taxon>Lecanoromycetes</taxon>
        <taxon>OSLEUM clade</taxon>
        <taxon>Lecanoromycetidae</taxon>
        <taxon>Lecanorales</taxon>
        <taxon>Lecanorineae</taxon>
        <taxon>Cladoniaceae</taxon>
        <taxon>Cladonia</taxon>
    </lineage>
</organism>
<feature type="region of interest" description="Disordered" evidence="2">
    <location>
        <begin position="705"/>
        <end position="724"/>
    </location>
</feature>
<dbReference type="PANTHER" id="PTHR23225:SF2">
    <property type="entry name" value="AT09679P-RELATED"/>
    <property type="match status" value="1"/>
</dbReference>
<dbReference type="EMBL" id="JAFEKC020000011">
    <property type="protein sequence ID" value="KAK0511986.1"/>
    <property type="molecule type" value="Genomic_DNA"/>
</dbReference>
<gene>
    <name evidence="4" type="ORF">JMJ35_005114</name>
</gene>
<dbReference type="PROSITE" id="PS50157">
    <property type="entry name" value="ZINC_FINGER_C2H2_2"/>
    <property type="match status" value="1"/>
</dbReference>
<evidence type="ECO:0000313" key="5">
    <source>
        <dbReference type="Proteomes" id="UP001166286"/>
    </source>
</evidence>
<dbReference type="SMART" id="SM00355">
    <property type="entry name" value="ZnF_C2H2"/>
    <property type="match status" value="3"/>
</dbReference>
<evidence type="ECO:0000256" key="2">
    <source>
        <dbReference type="SAM" id="MobiDB-lite"/>
    </source>
</evidence>
<dbReference type="Proteomes" id="UP001166286">
    <property type="component" value="Unassembled WGS sequence"/>
</dbReference>
<comment type="caution">
    <text evidence="4">The sequence shown here is derived from an EMBL/GenBank/DDBJ whole genome shotgun (WGS) entry which is preliminary data.</text>
</comment>
<feature type="compositionally biased region" description="Basic and acidic residues" evidence="2">
    <location>
        <begin position="516"/>
        <end position="531"/>
    </location>
</feature>
<name>A0AA39R218_9LECA</name>
<sequence>MSIPSGTDDSAELQQYAAFDETIQRFCQKERSRNTLMPKEFLNSFLAYLDHVITSEAENTSIGQAMMHRRRRTILNIKRRPDGNLNFGDFMMQTLHMSRSEMHNYQTQGYDNCEIAYQVCADVAIVIETLAKYIQTTSRFSERDISDLKSRVADLENDVNIALGLKAEVAKNPPNWEYIKPKLPVGDGIRTLLTRAMVASRKLQQSSEPSRRLATLLEVLFKDLENLLRNLTGRKLDRTMITEIELKIWSQEEQFNSLINKSGEEGTHRSRTSSDLLMPLLLGIGRTISEVLSLLGLNSSFRMPEEAPAPRERVNRTATRAIKIAKAYSPTSSSNNSTGMASLMPCTHCAMSFPSDSTLKKHVLATHTRPFVCTFHSYGCDSTVGSKNEWKRHINVQHMRSETWRCDIGTCALQNCTFQPPPAPVPMSMAAEPIIENGIASATRKRKSGVHRIPEFLEPSTPTPKQEAESDADFEWPGKKGRKRSKTDYEKTEEPANTTLRETKTEPVYGWAAVNKQDERRSSRKNSRMEEAAVNIAPKPDPDADEKHAKDMHMNQAPPYMPQQEAPPSASSSTLPDLPEPSYHEFDRKDLFTQHLKRMHAPPSSASAAEKANFNDAIETVQQRCHVRLRELPTNTICPFCPDHPTFKKWEDRLEHVGKHLEKQDIDLTGEVEDVALRQWMIGQGFLERGDGGWRLVELSRKKKRGEKVNIGGDEDGMDGEDDE</sequence>
<proteinExistence type="predicted"/>
<feature type="region of interest" description="Disordered" evidence="2">
    <location>
        <begin position="445"/>
        <end position="584"/>
    </location>
</feature>
<feature type="domain" description="C2H2-type" evidence="3">
    <location>
        <begin position="344"/>
        <end position="368"/>
    </location>
</feature>
<keyword evidence="1" id="KW-0862">Zinc</keyword>
<feature type="compositionally biased region" description="Basic and acidic residues" evidence="2">
    <location>
        <begin position="540"/>
        <end position="553"/>
    </location>
</feature>
<keyword evidence="1" id="KW-0863">Zinc-finger</keyword>
<dbReference type="InterPro" id="IPR013087">
    <property type="entry name" value="Znf_C2H2_type"/>
</dbReference>
<dbReference type="PROSITE" id="PS00028">
    <property type="entry name" value="ZINC_FINGER_C2H2_1"/>
    <property type="match status" value="1"/>
</dbReference>
<feature type="compositionally biased region" description="Acidic residues" evidence="2">
    <location>
        <begin position="713"/>
        <end position="724"/>
    </location>
</feature>
<protein>
    <recommendedName>
        <fullName evidence="3">C2H2-type domain-containing protein</fullName>
    </recommendedName>
</protein>
<dbReference type="InterPro" id="IPR039970">
    <property type="entry name" value="TF_Grauzone"/>
</dbReference>
<evidence type="ECO:0000313" key="4">
    <source>
        <dbReference type="EMBL" id="KAK0511986.1"/>
    </source>
</evidence>
<reference evidence="4" key="1">
    <citation type="submission" date="2023-03" db="EMBL/GenBank/DDBJ databases">
        <title>Complete genome of Cladonia borealis.</title>
        <authorList>
            <person name="Park H."/>
        </authorList>
    </citation>
    <scope>NUCLEOTIDE SEQUENCE</scope>
    <source>
        <strain evidence="4">ANT050790</strain>
    </source>
</reference>
<dbReference type="Gene3D" id="3.30.160.60">
    <property type="entry name" value="Classic Zinc Finger"/>
    <property type="match status" value="1"/>
</dbReference>
<dbReference type="GO" id="GO:0003700">
    <property type="term" value="F:DNA-binding transcription factor activity"/>
    <property type="evidence" value="ECO:0007669"/>
    <property type="project" value="InterPro"/>
</dbReference>
<dbReference type="GO" id="GO:0008270">
    <property type="term" value="F:zinc ion binding"/>
    <property type="evidence" value="ECO:0007669"/>
    <property type="project" value="UniProtKB-KW"/>
</dbReference>
<accession>A0AA39R218</accession>
<dbReference type="AlphaFoldDB" id="A0AA39R218"/>
<evidence type="ECO:0000259" key="3">
    <source>
        <dbReference type="PROSITE" id="PS50157"/>
    </source>
</evidence>
<dbReference type="PANTHER" id="PTHR23225">
    <property type="entry name" value="ZINC FINGER PROTEIN"/>
    <property type="match status" value="1"/>
</dbReference>